<dbReference type="Gene3D" id="2.40.50.40">
    <property type="match status" value="1"/>
</dbReference>
<evidence type="ECO:0000259" key="1">
    <source>
        <dbReference type="PROSITE" id="PS50013"/>
    </source>
</evidence>
<proteinExistence type="predicted"/>
<evidence type="ECO:0000313" key="3">
    <source>
        <dbReference type="Proteomes" id="UP001146120"/>
    </source>
</evidence>
<protein>
    <recommendedName>
        <fullName evidence="1">Chromo domain-containing protein</fullName>
    </recommendedName>
</protein>
<gene>
    <name evidence="2" type="ORF">N0F65_004190</name>
</gene>
<name>A0AAV2YLC5_9STRA</name>
<accession>A0AAV2YLC5</accession>
<dbReference type="InterPro" id="IPR000953">
    <property type="entry name" value="Chromo/chromo_shadow_dom"/>
</dbReference>
<reference evidence="2" key="1">
    <citation type="submission" date="2022-11" db="EMBL/GenBank/DDBJ databases">
        <authorList>
            <person name="Morgan W.R."/>
            <person name="Tartar A."/>
        </authorList>
    </citation>
    <scope>NUCLEOTIDE SEQUENCE</scope>
    <source>
        <strain evidence="2">ARSEF 373</strain>
    </source>
</reference>
<dbReference type="InterPro" id="IPR016197">
    <property type="entry name" value="Chromo-like_dom_sf"/>
</dbReference>
<feature type="domain" description="Chromo" evidence="1">
    <location>
        <begin position="113"/>
        <end position="162"/>
    </location>
</feature>
<comment type="caution">
    <text evidence="2">The sequence shown here is derived from an EMBL/GenBank/DDBJ whole genome shotgun (WGS) entry which is preliminary data.</text>
</comment>
<dbReference type="Proteomes" id="UP001146120">
    <property type="component" value="Unassembled WGS sequence"/>
</dbReference>
<keyword evidence="3" id="KW-1185">Reference proteome</keyword>
<dbReference type="PROSITE" id="PS50013">
    <property type="entry name" value="CHROMO_2"/>
    <property type="match status" value="1"/>
</dbReference>
<reference evidence="2" key="2">
    <citation type="journal article" date="2023" name="Microbiol Resour">
        <title>Decontamination and Annotation of the Draft Genome Sequence of the Oomycete Lagenidium giganteum ARSEF 373.</title>
        <authorList>
            <person name="Morgan W.R."/>
            <person name="Tartar A."/>
        </authorList>
    </citation>
    <scope>NUCLEOTIDE SEQUENCE</scope>
    <source>
        <strain evidence="2">ARSEF 373</strain>
    </source>
</reference>
<dbReference type="SUPFAM" id="SSF54160">
    <property type="entry name" value="Chromo domain-like"/>
    <property type="match status" value="1"/>
</dbReference>
<dbReference type="EMBL" id="DAKRPA010000270">
    <property type="protein sequence ID" value="DAZ94078.1"/>
    <property type="molecule type" value="Genomic_DNA"/>
</dbReference>
<organism evidence="2 3">
    <name type="scientific">Lagenidium giganteum</name>
    <dbReference type="NCBI Taxonomy" id="4803"/>
    <lineage>
        <taxon>Eukaryota</taxon>
        <taxon>Sar</taxon>
        <taxon>Stramenopiles</taxon>
        <taxon>Oomycota</taxon>
        <taxon>Peronosporomycetes</taxon>
        <taxon>Pythiales</taxon>
        <taxon>Pythiaceae</taxon>
    </lineage>
</organism>
<dbReference type="AlphaFoldDB" id="A0AAV2YLC5"/>
<dbReference type="Pfam" id="PF00385">
    <property type="entry name" value="Chromo"/>
    <property type="match status" value="1"/>
</dbReference>
<sequence length="162" mass="18761">MAIKMYVEDEHQQEWDCYVPRLELALSRSVNLMYKQSSFYLVHGGHARTMLDAMVPPGQGARIFSVVHVSRLKRFINKVVRPTHVPSAEPLVNFDEALLPEDSWEANESAREYEVESILDDKFERKSRRGRFKKSYMVKWKGYAEPSCVDVNDLSCSVLLYA</sequence>
<dbReference type="InterPro" id="IPR023780">
    <property type="entry name" value="Chromo_domain"/>
</dbReference>
<evidence type="ECO:0000313" key="2">
    <source>
        <dbReference type="EMBL" id="DAZ94078.1"/>
    </source>
</evidence>